<evidence type="ECO:0000256" key="5">
    <source>
        <dbReference type="SAM" id="Phobius"/>
    </source>
</evidence>
<evidence type="ECO:0000313" key="6">
    <source>
        <dbReference type="EMBL" id="RRS04994.1"/>
    </source>
</evidence>
<reference evidence="6 7" key="1">
    <citation type="submission" date="2018-12" db="EMBL/GenBank/DDBJ databases">
        <title>The whole draft genome of Aquabacterium sp. SJQ9.</title>
        <authorList>
            <person name="Sun L."/>
            <person name="Gao X."/>
            <person name="Chen W."/>
            <person name="Huang K."/>
        </authorList>
    </citation>
    <scope>NUCLEOTIDE SEQUENCE [LARGE SCALE GENOMIC DNA]</scope>
    <source>
        <strain evidence="6 7">SJQ9</strain>
    </source>
</reference>
<keyword evidence="2 5" id="KW-0812">Transmembrane</keyword>
<comment type="subcellular location">
    <subcellularLocation>
        <location evidence="1">Membrane</location>
        <topology evidence="1">Multi-pass membrane protein</topology>
    </subcellularLocation>
</comment>
<dbReference type="Proteomes" id="UP000269265">
    <property type="component" value="Unassembled WGS sequence"/>
</dbReference>
<dbReference type="OrthoDB" id="6522672at2"/>
<feature type="transmembrane region" description="Helical" evidence="5">
    <location>
        <begin position="91"/>
        <end position="108"/>
    </location>
</feature>
<feature type="transmembrane region" description="Helical" evidence="5">
    <location>
        <begin position="61"/>
        <end position="79"/>
    </location>
</feature>
<keyword evidence="4 5" id="KW-0472">Membrane</keyword>
<proteinExistence type="predicted"/>
<evidence type="ECO:0000256" key="2">
    <source>
        <dbReference type="ARBA" id="ARBA00022692"/>
    </source>
</evidence>
<accession>A0A3R8T665</accession>
<dbReference type="GO" id="GO:0016020">
    <property type="term" value="C:membrane"/>
    <property type="evidence" value="ECO:0007669"/>
    <property type="project" value="UniProtKB-SubCell"/>
</dbReference>
<evidence type="ECO:0000313" key="7">
    <source>
        <dbReference type="Proteomes" id="UP000269265"/>
    </source>
</evidence>
<protein>
    <submittedName>
        <fullName evidence="6">DoxX family protein</fullName>
    </submittedName>
</protein>
<keyword evidence="7" id="KW-1185">Reference proteome</keyword>
<feature type="transmembrane region" description="Helical" evidence="5">
    <location>
        <begin position="120"/>
        <end position="141"/>
    </location>
</feature>
<gene>
    <name evidence="6" type="ORF">EIP75_08480</name>
</gene>
<sequence>MKRKTCPPSLHPTYRPPVLILWATGPVARWFMMLALCAAYIQGGLVKAFDVPGATAEMVHFGIQPAAPMALATIVLELGASAMVLSGRWRWLGALALAGFTLMANFVANRFWDAPAAERMMLANGFFEHIGLVGGLCLVAWMDLRERLDA</sequence>
<dbReference type="EMBL" id="RSED01000005">
    <property type="protein sequence ID" value="RRS04994.1"/>
    <property type="molecule type" value="Genomic_DNA"/>
</dbReference>
<keyword evidence="3 5" id="KW-1133">Transmembrane helix</keyword>
<evidence type="ECO:0000256" key="4">
    <source>
        <dbReference type="ARBA" id="ARBA00023136"/>
    </source>
</evidence>
<name>A0A3R8T665_9BURK</name>
<comment type="caution">
    <text evidence="6">The sequence shown here is derived from an EMBL/GenBank/DDBJ whole genome shotgun (WGS) entry which is preliminary data.</text>
</comment>
<dbReference type="AlphaFoldDB" id="A0A3R8T665"/>
<dbReference type="InterPro" id="IPR032808">
    <property type="entry name" value="DoxX"/>
</dbReference>
<dbReference type="Pfam" id="PF07681">
    <property type="entry name" value="DoxX"/>
    <property type="match status" value="1"/>
</dbReference>
<evidence type="ECO:0000256" key="3">
    <source>
        <dbReference type="ARBA" id="ARBA00022989"/>
    </source>
</evidence>
<feature type="transmembrane region" description="Helical" evidence="5">
    <location>
        <begin position="20"/>
        <end position="41"/>
    </location>
</feature>
<evidence type="ECO:0000256" key="1">
    <source>
        <dbReference type="ARBA" id="ARBA00004141"/>
    </source>
</evidence>
<organism evidence="6 7">
    <name type="scientific">Aquabacterium soli</name>
    <dbReference type="NCBI Taxonomy" id="2493092"/>
    <lineage>
        <taxon>Bacteria</taxon>
        <taxon>Pseudomonadati</taxon>
        <taxon>Pseudomonadota</taxon>
        <taxon>Betaproteobacteria</taxon>
        <taxon>Burkholderiales</taxon>
        <taxon>Aquabacterium</taxon>
    </lineage>
</organism>